<dbReference type="Proteomes" id="UP001460270">
    <property type="component" value="Unassembled WGS sequence"/>
</dbReference>
<evidence type="ECO:0000313" key="3">
    <source>
        <dbReference type="Proteomes" id="UP001460270"/>
    </source>
</evidence>
<feature type="region of interest" description="Disordered" evidence="1">
    <location>
        <begin position="1"/>
        <end position="95"/>
    </location>
</feature>
<dbReference type="PANTHER" id="PTHR36474:SF1">
    <property type="entry name" value="PROTEIN LIAT1"/>
    <property type="match status" value="1"/>
</dbReference>
<evidence type="ECO:0000313" key="2">
    <source>
        <dbReference type="EMBL" id="KAK7925768.1"/>
    </source>
</evidence>
<gene>
    <name evidence="2" type="ORF">WMY93_008078</name>
</gene>
<name>A0AAW0PNX7_9GOBI</name>
<reference evidence="3" key="1">
    <citation type="submission" date="2024-04" db="EMBL/GenBank/DDBJ databases">
        <title>Salinicola lusitanus LLJ914,a marine bacterium isolated from the Okinawa Trough.</title>
        <authorList>
            <person name="Li J."/>
        </authorList>
    </citation>
    <scope>NUCLEOTIDE SEQUENCE [LARGE SCALE GENOMIC DNA]</scope>
</reference>
<feature type="compositionally biased region" description="Basic residues" evidence="1">
    <location>
        <begin position="14"/>
        <end position="24"/>
    </location>
</feature>
<proteinExistence type="predicted"/>
<dbReference type="InterPro" id="IPR038794">
    <property type="entry name" value="LIAT1"/>
</dbReference>
<dbReference type="AlphaFoldDB" id="A0AAW0PNX7"/>
<comment type="caution">
    <text evidence="2">The sequence shown here is derived from an EMBL/GenBank/DDBJ whole genome shotgun (WGS) entry which is preliminary data.</text>
</comment>
<keyword evidence="3" id="KW-1185">Reference proteome</keyword>
<accession>A0AAW0PNX7</accession>
<protein>
    <submittedName>
        <fullName evidence="2">Uncharacterized protein</fullName>
    </submittedName>
</protein>
<sequence length="149" mass="16881">MPDQKSAEASAQLQKKKKKKKKRQKADCSTSPKNADKPHPALSDPPVLPTIGPPRPPLHKLKPSSKKDSEKGNRNKKSPVSLFSLVSKSGGSPVQSFLSQLSGPALESVRWEGALDDPLKEEQRLEVYRDNRRQRYLRHKEMEQRQHEK</sequence>
<dbReference type="EMBL" id="JBBPFD010000005">
    <property type="protein sequence ID" value="KAK7925768.1"/>
    <property type="molecule type" value="Genomic_DNA"/>
</dbReference>
<feature type="compositionally biased region" description="Polar residues" evidence="1">
    <location>
        <begin position="84"/>
        <end position="95"/>
    </location>
</feature>
<organism evidence="2 3">
    <name type="scientific">Mugilogobius chulae</name>
    <name type="common">yellowstripe goby</name>
    <dbReference type="NCBI Taxonomy" id="88201"/>
    <lineage>
        <taxon>Eukaryota</taxon>
        <taxon>Metazoa</taxon>
        <taxon>Chordata</taxon>
        <taxon>Craniata</taxon>
        <taxon>Vertebrata</taxon>
        <taxon>Euteleostomi</taxon>
        <taxon>Actinopterygii</taxon>
        <taxon>Neopterygii</taxon>
        <taxon>Teleostei</taxon>
        <taxon>Neoteleostei</taxon>
        <taxon>Acanthomorphata</taxon>
        <taxon>Gobiaria</taxon>
        <taxon>Gobiiformes</taxon>
        <taxon>Gobioidei</taxon>
        <taxon>Gobiidae</taxon>
        <taxon>Gobionellinae</taxon>
        <taxon>Mugilogobius</taxon>
    </lineage>
</organism>
<evidence type="ECO:0000256" key="1">
    <source>
        <dbReference type="SAM" id="MobiDB-lite"/>
    </source>
</evidence>
<feature type="compositionally biased region" description="Pro residues" evidence="1">
    <location>
        <begin position="46"/>
        <end position="56"/>
    </location>
</feature>
<dbReference type="PANTHER" id="PTHR36474">
    <property type="entry name" value="PROTEIN LIAT1"/>
    <property type="match status" value="1"/>
</dbReference>